<dbReference type="PANTHER" id="PTHR33445:SF2">
    <property type="entry name" value="ATP SYNTHASE SUBUNIT B', CHLOROPLASTIC"/>
    <property type="match status" value="1"/>
</dbReference>
<evidence type="ECO:0000256" key="8">
    <source>
        <dbReference type="ARBA" id="ARBA00023065"/>
    </source>
</evidence>
<keyword evidence="7" id="KW-1133">Transmembrane helix</keyword>
<dbReference type="PANTHER" id="PTHR33445">
    <property type="entry name" value="ATP SYNTHASE SUBUNIT B', CHLOROPLASTIC"/>
    <property type="match status" value="1"/>
</dbReference>
<dbReference type="Pfam" id="PF00430">
    <property type="entry name" value="ATP-synt_B"/>
    <property type="match status" value="1"/>
</dbReference>
<organism evidence="13">
    <name type="scientific">Heterosigma akashiwo</name>
    <name type="common">Chromophytic alga</name>
    <name type="synonym">Heterosigma carterae</name>
    <dbReference type="NCBI Taxonomy" id="2829"/>
    <lineage>
        <taxon>Eukaryota</taxon>
        <taxon>Sar</taxon>
        <taxon>Stramenopiles</taxon>
        <taxon>Ochrophyta</taxon>
        <taxon>Raphidophyceae</taxon>
        <taxon>Chattonellales</taxon>
        <taxon>Chattonellaceae</taxon>
        <taxon>Heterosigma</taxon>
    </lineage>
</organism>
<dbReference type="EMBL" id="EU168190">
    <property type="protein sequence ID" value="ABV65985.1"/>
    <property type="molecule type" value="Genomic_DNA"/>
</dbReference>
<dbReference type="EMBL" id="LC269918">
    <property type="protein sequence ID" value="BBA18193.1"/>
    <property type="molecule type" value="Genomic_DNA"/>
</dbReference>
<dbReference type="EMBL" id="LC269923">
    <property type="protein sequence ID" value="BBA18886.1"/>
    <property type="molecule type" value="Genomic_DNA"/>
</dbReference>
<feature type="coiled-coil region" evidence="12">
    <location>
        <begin position="55"/>
        <end position="89"/>
    </location>
</feature>
<keyword evidence="12" id="KW-0175">Coiled coil</keyword>
<dbReference type="InterPro" id="IPR002146">
    <property type="entry name" value="ATP_synth_b/b'su_bac/chlpt"/>
</dbReference>
<gene>
    <name evidence="13" type="primary">atpG</name>
    <name evidence="13" type="ordered locus">Heak293_Cp078</name>
</gene>
<accession>B2XT87</accession>
<keyword evidence="13" id="KW-0934">Plastid</keyword>
<comment type="function">
    <text evidence="10">F(1)F(0) ATP synthase produces ATP from ADP in the presence of a proton or sodium gradient. F-type ATPases consist of two structural domains, F(1) containing the extramembraneous catalytic core and F(0) containing the membrane proton channel, linked together by a central stalk and a peripheral stalk. During catalysis, ATP synthesis in the catalytic domain of F(1) is coupled via a rotary mechanism of the central stalk subunits to proton translocation.</text>
</comment>
<keyword evidence="4 11" id="KW-0138">CF(0)</keyword>
<evidence type="ECO:0000256" key="6">
    <source>
        <dbReference type="ARBA" id="ARBA00022781"/>
    </source>
</evidence>
<evidence type="ECO:0000256" key="9">
    <source>
        <dbReference type="ARBA" id="ARBA00023136"/>
    </source>
</evidence>
<dbReference type="InterPro" id="IPR050059">
    <property type="entry name" value="ATP_synthase_B_chain"/>
</dbReference>
<dbReference type="EMBL" id="LC269922">
    <property type="protein sequence ID" value="BBA18748.1"/>
    <property type="molecule type" value="Genomic_DNA"/>
</dbReference>
<dbReference type="GO" id="GO:0015986">
    <property type="term" value="P:proton motive force-driven ATP synthesis"/>
    <property type="evidence" value="ECO:0007669"/>
    <property type="project" value="InterPro"/>
</dbReference>
<evidence type="ECO:0000313" key="15">
    <source>
        <dbReference type="EMBL" id="BBA18332.1"/>
    </source>
</evidence>
<comment type="similarity">
    <text evidence="2 11">Belongs to the ATPase B chain family.</text>
</comment>
<geneLocation type="chloroplast" evidence="13"/>
<proteinExistence type="inferred from homology"/>
<evidence type="ECO:0000313" key="19">
    <source>
        <dbReference type="EMBL" id="BBA18886.1"/>
    </source>
</evidence>
<dbReference type="AlphaFoldDB" id="B2XT87"/>
<evidence type="ECO:0000313" key="16">
    <source>
        <dbReference type="EMBL" id="BBA18471.1"/>
    </source>
</evidence>
<evidence type="ECO:0000256" key="2">
    <source>
        <dbReference type="ARBA" id="ARBA00005513"/>
    </source>
</evidence>
<evidence type="ECO:0000256" key="3">
    <source>
        <dbReference type="ARBA" id="ARBA00022448"/>
    </source>
</evidence>
<reference evidence="13" key="1">
    <citation type="journal article" date="2008" name="BMC Genomics">
        <title>Chloroplast genome sequencing analysis of Heterosigma akashiwo CCMP452 (West Atlantic) and NIES293 (West Pacific) strains.</title>
        <authorList>
            <person name="Cattolico R.A."/>
            <person name="Jacobs M.A."/>
            <person name="Zhou Y."/>
            <person name="Chang J."/>
            <person name="Duplessis M."/>
            <person name="Lybrand T."/>
            <person name="McKay J."/>
            <person name="Ong H.C."/>
            <person name="Sims E."/>
            <person name="Rocap G."/>
        </authorList>
    </citation>
    <scope>NUCLEOTIDE SEQUENCE [LARGE SCALE GENOMIC DNA]</scope>
    <source>
        <strain evidence="13">NIES 293</strain>
    </source>
</reference>
<keyword evidence="3 11" id="KW-0813">Transport</keyword>
<evidence type="ECO:0000313" key="14">
    <source>
        <dbReference type="EMBL" id="BBA18193.1"/>
    </source>
</evidence>
<dbReference type="EMBL" id="LC269920">
    <property type="protein sequence ID" value="BBA18471.1"/>
    <property type="molecule type" value="Genomic_DNA"/>
</dbReference>
<evidence type="ECO:0000313" key="18">
    <source>
        <dbReference type="EMBL" id="BBA18748.1"/>
    </source>
</evidence>
<evidence type="ECO:0000256" key="11">
    <source>
        <dbReference type="RuleBase" id="RU003848"/>
    </source>
</evidence>
<evidence type="ECO:0000313" key="17">
    <source>
        <dbReference type="EMBL" id="BBA18609.1"/>
    </source>
</evidence>
<protein>
    <submittedName>
        <fullName evidence="13">ATP synthase CF0 B' chain</fullName>
    </submittedName>
</protein>
<reference evidence="14" key="2">
    <citation type="submission" date="2017-05" db="EMBL/GenBank/DDBJ databases">
        <title>Chloroplast genome sequences of Heterosigma akashiwo, a bloom-forming raphidophyte.</title>
        <authorList>
            <person name="Ueki S."/>
        </authorList>
    </citation>
    <scope>NUCLEOTIDE SEQUENCE</scope>
    <source>
        <strain evidence="16">CCAP934/4</strain>
        <strain evidence="14">CCAP934/8</strain>
        <strain evidence="20">CCMP1596</strain>
        <strain evidence="17">CCMP2274</strain>
        <strain evidence="18">CCMP3374</strain>
        <strain evidence="15">EHUSP01</strain>
        <strain evidence="19">HaFk01</strain>
    </source>
</reference>
<evidence type="ECO:0000256" key="12">
    <source>
        <dbReference type="SAM" id="Coils"/>
    </source>
</evidence>
<dbReference type="EMBL" id="LC269924">
    <property type="protein sequence ID" value="BBA19025.1"/>
    <property type="molecule type" value="Genomic_DNA"/>
</dbReference>
<evidence type="ECO:0000256" key="10">
    <source>
        <dbReference type="ARBA" id="ARBA00025198"/>
    </source>
</evidence>
<keyword evidence="8 11" id="KW-0406">Ion transport</keyword>
<comment type="subcellular location">
    <subcellularLocation>
        <location evidence="1">Membrane</location>
        <topology evidence="1">Single-pass membrane protein</topology>
    </subcellularLocation>
</comment>
<sequence>MIDFSFILINAEEKAGGLFDFDGTLPLTIFQFLVLMFLLERFLYKPFSEIGDIRSENLRDKADKAESTLTTANQLAKLYENEVSSVEKKTDILLKQDDAQLKNVFQKRLLEMTQNCVSAVIETEQDITTKISNLSNNEKAKSASTTIAAIIIKQIITK</sequence>
<evidence type="ECO:0000256" key="7">
    <source>
        <dbReference type="ARBA" id="ARBA00022989"/>
    </source>
</evidence>
<dbReference type="GO" id="GO:0045259">
    <property type="term" value="C:proton-transporting ATP synthase complex"/>
    <property type="evidence" value="ECO:0007669"/>
    <property type="project" value="UniProtKB-KW"/>
</dbReference>
<dbReference type="GeneID" id="6335711"/>
<dbReference type="EMBL" id="LC269921">
    <property type="protein sequence ID" value="BBA18609.1"/>
    <property type="molecule type" value="Genomic_DNA"/>
</dbReference>
<dbReference type="EMBL" id="LC269919">
    <property type="protein sequence ID" value="BBA18332.1"/>
    <property type="molecule type" value="Genomic_DNA"/>
</dbReference>
<name>B2XT87_HETAK</name>
<dbReference type="RefSeq" id="YP_001936379.1">
    <property type="nucleotide sequence ID" value="NC_010772.1"/>
</dbReference>
<evidence type="ECO:0000313" key="13">
    <source>
        <dbReference type="EMBL" id="ABV65985.1"/>
    </source>
</evidence>
<evidence type="ECO:0000256" key="1">
    <source>
        <dbReference type="ARBA" id="ARBA00004167"/>
    </source>
</evidence>
<keyword evidence="5 11" id="KW-0812">Transmembrane</keyword>
<dbReference type="GO" id="GO:0046961">
    <property type="term" value="F:proton-transporting ATPase activity, rotational mechanism"/>
    <property type="evidence" value="ECO:0007669"/>
    <property type="project" value="TreeGrafter"/>
</dbReference>
<evidence type="ECO:0000256" key="4">
    <source>
        <dbReference type="ARBA" id="ARBA00022547"/>
    </source>
</evidence>
<evidence type="ECO:0000256" key="5">
    <source>
        <dbReference type="ARBA" id="ARBA00022692"/>
    </source>
</evidence>
<keyword evidence="9" id="KW-0472">Membrane</keyword>
<evidence type="ECO:0000313" key="20">
    <source>
        <dbReference type="EMBL" id="BBA19025.1"/>
    </source>
</evidence>
<keyword evidence="6 11" id="KW-0375">Hydrogen ion transport</keyword>
<keyword evidence="13" id="KW-0150">Chloroplast</keyword>